<dbReference type="Pfam" id="PF00528">
    <property type="entry name" value="BPD_transp_1"/>
    <property type="match status" value="1"/>
</dbReference>
<dbReference type="InterPro" id="IPR035906">
    <property type="entry name" value="MetI-like_sf"/>
</dbReference>
<name>A0A285HCJ0_9FIRM</name>
<evidence type="ECO:0000256" key="3">
    <source>
        <dbReference type="ARBA" id="ARBA00022475"/>
    </source>
</evidence>
<dbReference type="EMBL" id="OBDZ01000017">
    <property type="protein sequence ID" value="SNY33364.1"/>
    <property type="molecule type" value="Genomic_DNA"/>
</dbReference>
<dbReference type="Gene3D" id="1.10.3720.10">
    <property type="entry name" value="MetI-like"/>
    <property type="match status" value="1"/>
</dbReference>
<dbReference type="AlphaFoldDB" id="A0A285HCJ0"/>
<evidence type="ECO:0000313" key="10">
    <source>
        <dbReference type="Proteomes" id="UP000219573"/>
    </source>
</evidence>
<comment type="similarity">
    <text evidence="7">Belongs to the binding-protein-dependent transport system permease family.</text>
</comment>
<evidence type="ECO:0000313" key="9">
    <source>
        <dbReference type="EMBL" id="SNY33364.1"/>
    </source>
</evidence>
<evidence type="ECO:0000256" key="1">
    <source>
        <dbReference type="ARBA" id="ARBA00004651"/>
    </source>
</evidence>
<evidence type="ECO:0000256" key="2">
    <source>
        <dbReference type="ARBA" id="ARBA00022448"/>
    </source>
</evidence>
<keyword evidence="5 7" id="KW-1133">Transmembrane helix</keyword>
<dbReference type="PROSITE" id="PS50928">
    <property type="entry name" value="ABC_TM1"/>
    <property type="match status" value="1"/>
</dbReference>
<feature type="transmembrane region" description="Helical" evidence="7">
    <location>
        <begin position="115"/>
        <end position="136"/>
    </location>
</feature>
<evidence type="ECO:0000256" key="4">
    <source>
        <dbReference type="ARBA" id="ARBA00022692"/>
    </source>
</evidence>
<keyword evidence="4 7" id="KW-0812">Transmembrane</keyword>
<keyword evidence="6 7" id="KW-0472">Membrane</keyword>
<feature type="transmembrane region" description="Helical" evidence="7">
    <location>
        <begin position="89"/>
        <end position="109"/>
    </location>
</feature>
<comment type="subcellular location">
    <subcellularLocation>
        <location evidence="1 7">Cell membrane</location>
        <topology evidence="1 7">Multi-pass membrane protein</topology>
    </subcellularLocation>
</comment>
<dbReference type="Proteomes" id="UP000219573">
    <property type="component" value="Unassembled WGS sequence"/>
</dbReference>
<reference evidence="10" key="1">
    <citation type="submission" date="2017-09" db="EMBL/GenBank/DDBJ databases">
        <authorList>
            <person name="Varghese N."/>
            <person name="Submissions S."/>
        </authorList>
    </citation>
    <scope>NUCLEOTIDE SEQUENCE [LARGE SCALE GENOMIC DNA]</scope>
    <source>
        <strain evidence="10">MSL47</strain>
    </source>
</reference>
<gene>
    <name evidence="9" type="ORF">SAMN06265827_1176</name>
</gene>
<evidence type="ECO:0000256" key="7">
    <source>
        <dbReference type="RuleBase" id="RU363032"/>
    </source>
</evidence>
<keyword evidence="10" id="KW-1185">Reference proteome</keyword>
<evidence type="ECO:0000259" key="8">
    <source>
        <dbReference type="PROSITE" id="PS50928"/>
    </source>
</evidence>
<evidence type="ECO:0000256" key="6">
    <source>
        <dbReference type="ARBA" id="ARBA00023136"/>
    </source>
</evidence>
<dbReference type="CDD" id="cd06261">
    <property type="entry name" value="TM_PBP2"/>
    <property type="match status" value="1"/>
</dbReference>
<dbReference type="PANTHER" id="PTHR30151">
    <property type="entry name" value="ALKANE SULFONATE ABC TRANSPORTER-RELATED, MEMBRANE SUBUNIT"/>
    <property type="match status" value="1"/>
</dbReference>
<feature type="transmembrane region" description="Helical" evidence="7">
    <location>
        <begin position="157"/>
        <end position="180"/>
    </location>
</feature>
<sequence>MKRVLFLGILIAIWEVIYKLQIWPPILFPSPLQVGETLYLGIIDGSFITSLGDSFKRLLIGYGFALIIGTLLGLIIASSKLMEDTLGSLVLALQSVPSIVWLPLAILWFGMGEAAIIFVVVLGGTWNMVINASTGIKNVRPLLLKAAKTMGITEHNLFFKVTIPAAIPHLITGMRLSWAFCWRALMAGELLGSGNGLGQILMWGREMGNMSMVISIMIIIATLGSLTDGIIFKPLENKVLERWGLAKI</sequence>
<dbReference type="SUPFAM" id="SSF161098">
    <property type="entry name" value="MetI-like"/>
    <property type="match status" value="1"/>
</dbReference>
<dbReference type="GO" id="GO:0055085">
    <property type="term" value="P:transmembrane transport"/>
    <property type="evidence" value="ECO:0007669"/>
    <property type="project" value="InterPro"/>
</dbReference>
<dbReference type="PANTHER" id="PTHR30151:SF0">
    <property type="entry name" value="ABC TRANSPORTER PERMEASE PROTEIN MJ0413-RELATED"/>
    <property type="match status" value="1"/>
</dbReference>
<feature type="transmembrane region" description="Helical" evidence="7">
    <location>
        <begin position="212"/>
        <end position="232"/>
    </location>
</feature>
<protein>
    <submittedName>
        <fullName evidence="9">NitT/TauT family transport system permease protein</fullName>
    </submittedName>
</protein>
<keyword evidence="2 7" id="KW-0813">Transport</keyword>
<evidence type="ECO:0000256" key="5">
    <source>
        <dbReference type="ARBA" id="ARBA00022989"/>
    </source>
</evidence>
<organism evidence="9 10">
    <name type="scientific">Orenia metallireducens</name>
    <dbReference type="NCBI Taxonomy" id="1413210"/>
    <lineage>
        <taxon>Bacteria</taxon>
        <taxon>Bacillati</taxon>
        <taxon>Bacillota</taxon>
        <taxon>Clostridia</taxon>
        <taxon>Halanaerobiales</taxon>
        <taxon>Halobacteroidaceae</taxon>
        <taxon>Orenia</taxon>
    </lineage>
</organism>
<accession>A0A285HCJ0</accession>
<dbReference type="GO" id="GO:0005886">
    <property type="term" value="C:plasma membrane"/>
    <property type="evidence" value="ECO:0007669"/>
    <property type="project" value="UniProtKB-SubCell"/>
</dbReference>
<proteinExistence type="inferred from homology"/>
<feature type="transmembrane region" description="Helical" evidence="7">
    <location>
        <begin position="59"/>
        <end position="77"/>
    </location>
</feature>
<feature type="domain" description="ABC transmembrane type-1" evidence="8">
    <location>
        <begin position="51"/>
        <end position="231"/>
    </location>
</feature>
<keyword evidence="3" id="KW-1003">Cell membrane</keyword>
<dbReference type="InterPro" id="IPR000515">
    <property type="entry name" value="MetI-like"/>
</dbReference>